<dbReference type="PRINTS" id="PR00313">
    <property type="entry name" value="CABNDNGRPT"/>
</dbReference>
<dbReference type="SMART" id="SM00237">
    <property type="entry name" value="Calx_beta"/>
    <property type="match status" value="6"/>
</dbReference>
<dbReference type="InterPro" id="IPR000601">
    <property type="entry name" value="PKD_dom"/>
</dbReference>
<dbReference type="Pfam" id="PF03160">
    <property type="entry name" value="Calx-beta"/>
    <property type="match status" value="7"/>
</dbReference>
<keyword evidence="8" id="KW-1185">Reference proteome</keyword>
<feature type="region of interest" description="Disordered" evidence="5">
    <location>
        <begin position="2573"/>
        <end position="2597"/>
    </location>
</feature>
<reference evidence="7 8" key="1">
    <citation type="journal article" date="2016" name="Front. Microbiol.">
        <title>Fuerstia marisgermanicae gen. nov., sp. nov., an Unusual Member of the Phylum Planctomycetes from the German Wadden Sea.</title>
        <authorList>
            <person name="Kohn T."/>
            <person name="Heuer A."/>
            <person name="Jogler M."/>
            <person name="Vollmers J."/>
            <person name="Boedeker C."/>
            <person name="Bunk B."/>
            <person name="Rast P."/>
            <person name="Borchert D."/>
            <person name="Glockner I."/>
            <person name="Freese H.M."/>
            <person name="Klenk H.P."/>
            <person name="Overmann J."/>
            <person name="Kaster A.K."/>
            <person name="Rohde M."/>
            <person name="Wiegand S."/>
            <person name="Jogler C."/>
        </authorList>
    </citation>
    <scope>NUCLEOTIDE SEQUENCE [LARGE SCALE GENOMIC DNA]</scope>
    <source>
        <strain evidence="7 8">NH11</strain>
    </source>
</reference>
<dbReference type="GO" id="GO:0005509">
    <property type="term" value="F:calcium ion binding"/>
    <property type="evidence" value="ECO:0007669"/>
    <property type="project" value="InterPro"/>
</dbReference>
<feature type="region of interest" description="Disordered" evidence="5">
    <location>
        <begin position="2983"/>
        <end position="3020"/>
    </location>
</feature>
<dbReference type="PROSITE" id="PS00330">
    <property type="entry name" value="HEMOLYSIN_CALCIUM"/>
    <property type="match status" value="3"/>
</dbReference>
<dbReference type="KEGG" id="fmr:Fuma_05255"/>
<dbReference type="InterPro" id="IPR035986">
    <property type="entry name" value="PKD_dom_sf"/>
</dbReference>
<dbReference type="PROSITE" id="PS50093">
    <property type="entry name" value="PKD"/>
    <property type="match status" value="1"/>
</dbReference>
<evidence type="ECO:0000256" key="1">
    <source>
        <dbReference type="ARBA" id="ARBA00022729"/>
    </source>
</evidence>
<dbReference type="EMBL" id="CP017641">
    <property type="protein sequence ID" value="APZ95596.1"/>
    <property type="molecule type" value="Genomic_DNA"/>
</dbReference>
<dbReference type="GO" id="GO:0016020">
    <property type="term" value="C:membrane"/>
    <property type="evidence" value="ECO:0007669"/>
    <property type="project" value="InterPro"/>
</dbReference>
<dbReference type="OrthoDB" id="282736at2"/>
<feature type="region of interest" description="Disordered" evidence="5">
    <location>
        <begin position="2681"/>
        <end position="2717"/>
    </location>
</feature>
<organism evidence="7 8">
    <name type="scientific">Fuerstiella marisgermanici</name>
    <dbReference type="NCBI Taxonomy" id="1891926"/>
    <lineage>
        <taxon>Bacteria</taxon>
        <taxon>Pseudomonadati</taxon>
        <taxon>Planctomycetota</taxon>
        <taxon>Planctomycetia</taxon>
        <taxon>Planctomycetales</taxon>
        <taxon>Planctomycetaceae</taxon>
        <taxon>Fuerstiella</taxon>
    </lineage>
</organism>
<evidence type="ECO:0000313" key="7">
    <source>
        <dbReference type="EMBL" id="APZ95596.1"/>
    </source>
</evidence>
<dbReference type="GO" id="GO:0007154">
    <property type="term" value="P:cell communication"/>
    <property type="evidence" value="ECO:0007669"/>
    <property type="project" value="InterPro"/>
</dbReference>
<evidence type="ECO:0000256" key="2">
    <source>
        <dbReference type="ARBA" id="ARBA00022737"/>
    </source>
</evidence>
<keyword evidence="4" id="KW-0813">Transport</keyword>
<dbReference type="InterPro" id="IPR013320">
    <property type="entry name" value="ConA-like_dom_sf"/>
</dbReference>
<dbReference type="InterPro" id="IPR013783">
    <property type="entry name" value="Ig-like_fold"/>
</dbReference>
<dbReference type="Pfam" id="PF00353">
    <property type="entry name" value="HemolysinCabind"/>
    <property type="match status" value="5"/>
</dbReference>
<accession>A0A1P8WNF1</accession>
<dbReference type="InterPro" id="IPR038081">
    <property type="entry name" value="CalX-like_sf"/>
</dbReference>
<evidence type="ECO:0000256" key="5">
    <source>
        <dbReference type="SAM" id="MobiDB-lite"/>
    </source>
</evidence>
<dbReference type="Gene3D" id="2.60.120.200">
    <property type="match status" value="2"/>
</dbReference>
<evidence type="ECO:0000259" key="6">
    <source>
        <dbReference type="PROSITE" id="PS50093"/>
    </source>
</evidence>
<dbReference type="NCBIfam" id="NF033510">
    <property type="entry name" value="Ca_tandemer"/>
    <property type="match status" value="7"/>
</dbReference>
<dbReference type="SUPFAM" id="SSF49899">
    <property type="entry name" value="Concanavalin A-like lectins/glucanases"/>
    <property type="match status" value="2"/>
</dbReference>
<proteinExistence type="predicted"/>
<feature type="compositionally biased region" description="Polar residues" evidence="5">
    <location>
        <begin position="2690"/>
        <end position="2711"/>
    </location>
</feature>
<dbReference type="SUPFAM" id="SSF141072">
    <property type="entry name" value="CalX-like"/>
    <property type="match status" value="7"/>
</dbReference>
<dbReference type="InterPro" id="IPR018511">
    <property type="entry name" value="Hemolysin-typ_Ca-bd_CS"/>
</dbReference>
<protein>
    <submittedName>
        <fullName evidence="7">Hemolysin, chromosomal</fullName>
    </submittedName>
</protein>
<sequence length="3616" mass="367327">MINFLRKLFRSNHMPFANGRRRVGRRRHSRPEKLEDRCLLAAVVWDGGGTTSNWSDALNWDNDVVPATGDDVTIDLVGAAYTVNLDVDIAAGQATESLGSLTLNSADVTFASAGKTLTVSGDSDVFDGAVTWANSVWTGTGTLTVGTASFFNMYDSTTTPSRIDSAFVNNGDVLIRGLTNQWTHSSVVNSSSGKITINSLSSPLALSHLYLSDGMVNQGLIELQNTSTSGGRVVALHTGTGTLLNEVGATINTPGTTALATYQLNAQIDNRGTIDFSGAGTGLIDKLGANSVNSGTIISSAANAIEIKGFNSFTNSGTIDTTSSIRSLIQGQSQTTSTFTNSNVVTLGDTGGNESVVETLDVLTNTASGDITFHTGNGQLRNYTTFNNIGDVEVTSGHRLTATNGTINNAAGSTFDGDGNIVLFAATMDVAGTLSTGNASYTLDNAVVQGAGTFVNDSFVNMYDNDSGPSRIDSAIVNNGDILVRGDTNQWTHSSIVNSASGKITINSLNFPLALSHLYLSDGMINHGLIELQNTSSSGGRVVALHTGTGTLLNEVGATINTPGTTALATYQLNAQIDNRGTIDFSGAGTGLIDKLGANSVNSGTIISSAANAIEIKGFNSFTNSGTIDTTSSIRSLIQGQSQTTSTFTNSNVVTLGDTGGNESVVETLDVLTNTASGDITFHTGNGQLRNYTTFNNIGDVEVTSGHRLTATNGTINNAAGSTFDGDGNIVLFAATMDVAGTLSTGNASYTLDNAVVQGAGTFVNDSFVNMYDNDSGPSRIDSAIVNNGDILVRGDTNQWTHSSIVNSASGKITINSLNFPLALSHLYLSDGMINHGLIELQNTSSSGGRVVALHTGTGTLLNEVGATINTPGTTALATYQLNAQIDNRGTIDFSGAGTGLIDKLGANSVNSGTVISSAANAVEINNFNSFENYGTINTGAIQAYFSNGGSYTNQATGQILSSVDAEFNNVADVFGVGTIGTNLNASNSDINPGLSPGILSVIGNYIQNGNSSLSVEIGGNLPGTGVGFHDQVTVTGAVTIGSNVSLNTTSFGGYVPAGGDSYVIINNDSTDLVSGTFVGLAEGAIISTDFLGSGETATITYSGGTDNNDVVINIVDITPPLAPNTPDLDAGSDSGVSGSDDYTNVVLPTFTGTAEAGSTVEVFSSVAGSLGTVTANATTGAWSLTIGVVLVDGAHNITATATDAALNVSPVSGVLPVTIDTVGPLVTVEQDSEQADPTNGSPIDFDVVFSEATTTFTTGDVDLSASTTPGTLTGTVSGSGTSYGVAVSGMTGSGTVVANVTAGVAFDIAGNPNTASTSVDNQVAFADAVYDFAAAEFSTPEFDFTHTNNVARVTRSGNTSIASTVDVVLIDGTATADSDYTAGPLTLNFAAGETSKVVPIEFLGDSVVELNETIGLSFANFSGSGSLGTTNPTATVTIGDDDFATLTIAGATVSEGTGGTSQLIFDVTLDAAIDAAFTVDYETADGTATSADGDYTAVAATPLAFIGSANEVQQITIDVATDSKVELNEAISVLLSNVQASGRDIRLDGGVEFEHLGNAAPATEGWPAGVPGPSVTVGPITNDLGTGVNAWAVDDISTAANSIQLYRLIPTGAQVAEANSRGWSLSSTLRVVDVPDSPDRAAYVNFVDNSTRYRMDFGSEPDGDPIVLLQTGVSAGNDTGHTVILDGLGGGYHRYDLRYDPTAGSADLFVDGVEVFSNYAGMTDTLGQRVGWGSGQASATGHTHFNSVQWAVTPATSTATGTITNDDSAVLSVTAESKNEGTGGSPTLYTFDIDLSNPVDVAVGLTADTQDGTATAVDDFTAITGASVSFAANSTTPQQVTVEVTADNKVEANEAFDLVLSALSAGGRDVTFVGGGATESATASVLNDDSATVMVTGVNDTEENGPFNLQVSLSAPVDAIVEVDLSTVDIGDATGGGVDYIDIVNQLVTLPANSTAPVIVPVTINDETLVEADEDFETALSNLVSTLSGSITLGANATSTIQDTDSGTVGETYDFTAATFSTPELNVTHTNPVVRVTRSANTSNASSVDVVLGSGTATAGSDFTAGPLTLNFAAGETTKVVPIEFLGDSVVELHETLNLTFANFSGSGQAGTTNSTATVTIADDDFATLTIANASVVEGTGGTNQLVFDVTLDAEVDAAFSVDYETVNGTATSADGDYTAVAATALNFAGSASELQKILIDVAGDTKVELDEAISVLLSNVQASGRDVRLKTMLPVFAHAGAADPAAEGWAYSQGPSTSSGPILNDQGSDIDAWFVEDTSLIGGTHQFNEQVPAAAQITEAAANGWALSSTVRVLSGSAGTHDSMSMDYLDGSRQYSVAFDVDSNGDTFVRLNAGGFSTGPTYTLTGAGSSYHEYDLRFDPVAGSADLFVDGVERLSNYTGVALVHSPRVGWGAAASDGTGRAHFNSVAWTIGAQQTATAVGAITNDDSASVSVSNVSQVETDGGQTAFDFEVVLSAQVDTSVTLQADTAVGSATLADNDYQELTGQSVAFSPATVAGPQTQTVTVQVNGDGVVEVDEAFNLILSNLSAGGRDVAFAGAAATLTGQGTILNDDAPPVAPGTPDLDALSDTGSDDADDLTADDTPTFLGNVGAAEAGGTIALFADGTAVGSAVVAGDGTWSVDSSLLADGVHAITATLTDIHGNVSPLSAALSIQIDTSAPAVPGAPDLENSSDTGNSDTDNLTSDNTPEISGTAEPNAIIEVLDGGTSIGITMADGTGNWVFTAPTLSDGIHSLTVTATDAAGNTSPPSAALDVTVDTAIPATPSVTGFSDDTGTQGDGITGDQTLFVSGNAEVNSTVEVFLGGSSIGTTSADGSGNWLFDFTGTTLGDGVHNFSAQSTDVAGNTSITSSVFAITVDATAPNAPSVTAISVDSATPGDGVTNDNTLIVSGTAEANSTVEVFLDGNAIGTTTTNGTGAWSFDHSGTVLADGSYNITAAATDVAGNISPTSNALAVTIDTVAPLTPSTPDLESTSDTGSSDTDDVTSDDTPTISGTAEPDSIVEVFVDGTSQGTTTADSSGNWAFTTSSVSDGPHDFTVTATDASGNVSDASTALTVTIDTIAPAAPQIVSPTNGSTTADTTPDVTGTAEAGAEIVVLEGAASLAATSADGAGDWTATSSPLADGVHTIEAHATDLAGNQSTNSSPVSFTVQTGGTNEVPIITNVETDATLQNKARPGDTVTLIAAFTDQNVGDTHTATIDWGDGTTSVGVVDANTGTLTGIHQYGTGGVFEVSVTVTDNVGDSDTESTKAIVRGVRLAASGELQVVGSQYSDVIHVYKHHAKVKVKTWRAWTWPKWYSFDAGDVTSFLIIGCDGNDHIHIDHRLNQPATVFSGAGNDHVITSSGDDFIDGGAGRDHISSDGGHDTIVDMDGNNVIWSGSGSDTVTTGNGHDRVYAGDGDDTVDSGDGNNLVHGNDGNDTIISGSGADCIHSGDDDDVVHSGDGNDWIDGGQGNDVIFAGAGNDRVFAGDGRDVVFGGSGNDRLDGGRGQDLLFGGTGRDYLNGGRGADILVGGDGQDTLCGGKDNDLLIGGSLDTDWESAFDAVALDDALMEWATGDLADTMNILGNVLDDNDKDHLFGQQGLDRFVAGVSDRTCQ</sequence>
<keyword evidence="4" id="KW-0406">Ion transport</keyword>
<dbReference type="Gene3D" id="2.60.40.10">
    <property type="entry name" value="Immunoglobulins"/>
    <property type="match status" value="8"/>
</dbReference>
<evidence type="ECO:0000256" key="3">
    <source>
        <dbReference type="ARBA" id="ARBA00022837"/>
    </source>
</evidence>
<dbReference type="InterPro" id="IPR001343">
    <property type="entry name" value="Hemolysn_Ca-bd"/>
</dbReference>
<dbReference type="InterPro" id="IPR003644">
    <property type="entry name" value="Calx_beta"/>
</dbReference>
<dbReference type="InterPro" id="IPR011049">
    <property type="entry name" value="Serralysin-like_metalloprot_C"/>
</dbReference>
<evidence type="ECO:0000313" key="8">
    <source>
        <dbReference type="Proteomes" id="UP000187735"/>
    </source>
</evidence>
<keyword evidence="1" id="KW-0732">Signal</keyword>
<dbReference type="Pfam" id="PF18911">
    <property type="entry name" value="PKD_4"/>
    <property type="match status" value="1"/>
</dbReference>
<gene>
    <name evidence="7" type="primary">hlyA_6</name>
    <name evidence="7" type="ORF">Fuma_05255</name>
</gene>
<dbReference type="Gene3D" id="2.60.40.2030">
    <property type="match status" value="7"/>
</dbReference>
<dbReference type="InterPro" id="IPR044016">
    <property type="entry name" value="Big_13"/>
</dbReference>
<keyword evidence="2" id="KW-0677">Repeat</keyword>
<dbReference type="Proteomes" id="UP000187735">
    <property type="component" value="Chromosome"/>
</dbReference>
<dbReference type="RefSeq" id="WP_083732340.1">
    <property type="nucleotide sequence ID" value="NZ_CP017641.1"/>
</dbReference>
<dbReference type="Pfam" id="PF19077">
    <property type="entry name" value="Big_13"/>
    <property type="match status" value="7"/>
</dbReference>
<dbReference type="STRING" id="1891926.Fuma_05255"/>
<dbReference type="SUPFAM" id="SSF49299">
    <property type="entry name" value="PKD domain"/>
    <property type="match status" value="1"/>
</dbReference>
<dbReference type="InterPro" id="IPR051171">
    <property type="entry name" value="CaCA"/>
</dbReference>
<feature type="domain" description="PKD" evidence="6">
    <location>
        <begin position="3199"/>
        <end position="3272"/>
    </location>
</feature>
<keyword evidence="3" id="KW-0106">Calcium</keyword>
<evidence type="ECO:0000256" key="4">
    <source>
        <dbReference type="ARBA" id="ARBA00023065"/>
    </source>
</evidence>
<name>A0A1P8WNF1_9PLAN</name>
<dbReference type="GO" id="GO:0030001">
    <property type="term" value="P:metal ion transport"/>
    <property type="evidence" value="ECO:0007669"/>
    <property type="project" value="TreeGrafter"/>
</dbReference>
<dbReference type="SUPFAM" id="SSF51120">
    <property type="entry name" value="beta-Roll"/>
    <property type="match status" value="1"/>
</dbReference>
<dbReference type="PANTHER" id="PTHR11878:SF65">
    <property type="entry name" value="NA_CA-EXCHANGE PROTEIN, ISOFORM G"/>
    <property type="match status" value="1"/>
</dbReference>
<dbReference type="PANTHER" id="PTHR11878">
    <property type="entry name" value="SODIUM/CALCIUM EXCHANGER"/>
    <property type="match status" value="1"/>
</dbReference>